<gene>
    <name evidence="2" type="ORF">LAMI_0E07338G</name>
</gene>
<dbReference type="OrthoDB" id="4041945at2759"/>
<dbReference type="Proteomes" id="UP000191024">
    <property type="component" value="Chromosome E"/>
</dbReference>
<dbReference type="EMBL" id="LT598465">
    <property type="protein sequence ID" value="SCU91801.1"/>
    <property type="molecule type" value="Genomic_DNA"/>
</dbReference>
<evidence type="ECO:0000313" key="2">
    <source>
        <dbReference type="EMBL" id="SCU91801.1"/>
    </source>
</evidence>
<protein>
    <submittedName>
        <fullName evidence="2">LAMI_0E07338g1_1</fullName>
    </submittedName>
</protein>
<dbReference type="AlphaFoldDB" id="A0A1G4JME5"/>
<keyword evidence="3" id="KW-1185">Reference proteome</keyword>
<dbReference type="Pfam" id="PF12622">
    <property type="entry name" value="NpwBP"/>
    <property type="match status" value="1"/>
</dbReference>
<evidence type="ECO:0000313" key="3">
    <source>
        <dbReference type="Proteomes" id="UP000191024"/>
    </source>
</evidence>
<organism evidence="2 3">
    <name type="scientific">Lachancea mirantina</name>
    <dbReference type="NCBI Taxonomy" id="1230905"/>
    <lineage>
        <taxon>Eukaryota</taxon>
        <taxon>Fungi</taxon>
        <taxon>Dikarya</taxon>
        <taxon>Ascomycota</taxon>
        <taxon>Saccharomycotina</taxon>
        <taxon>Saccharomycetes</taxon>
        <taxon>Saccharomycetales</taxon>
        <taxon>Saccharomycetaceae</taxon>
        <taxon>Lachancea</taxon>
    </lineage>
</organism>
<accession>A0A1G4JME5</accession>
<evidence type="ECO:0000256" key="1">
    <source>
        <dbReference type="SAM" id="MobiDB-lite"/>
    </source>
</evidence>
<reference evidence="2 3" key="1">
    <citation type="submission" date="2016-03" db="EMBL/GenBank/DDBJ databases">
        <authorList>
            <person name="Devillers H."/>
        </authorList>
    </citation>
    <scope>NUCLEOTIDE SEQUENCE [LARGE SCALE GENOMIC DNA]</scope>
    <source>
        <strain evidence="2">CBS 11717</strain>
    </source>
</reference>
<name>A0A1G4JME5_9SACH</name>
<feature type="region of interest" description="Disordered" evidence="1">
    <location>
        <begin position="1"/>
        <end position="49"/>
    </location>
</feature>
<proteinExistence type="predicted"/>
<sequence>MSKNAVENGQEKAHSAARSKSGADKVSSNELGKRSIFYDPEWNPEGRPPLGLANVAYNAATFMPRKPVQDALAGLQEIPTPSGK</sequence>